<gene>
    <name evidence="2" type="ORF">ACFFVF_04260</name>
</gene>
<reference evidence="2 3" key="1">
    <citation type="submission" date="2024-09" db="EMBL/GenBank/DDBJ databases">
        <authorList>
            <person name="Sun Q."/>
            <person name="Mori K."/>
        </authorList>
    </citation>
    <scope>NUCLEOTIDE SEQUENCE [LARGE SCALE GENOMIC DNA]</scope>
    <source>
        <strain evidence="2 3">CECT 7955</strain>
    </source>
</reference>
<dbReference type="InterPro" id="IPR009839">
    <property type="entry name" value="SseB_N"/>
</dbReference>
<dbReference type="EMBL" id="JBHMEY010000009">
    <property type="protein sequence ID" value="MFB9095716.1"/>
    <property type="molecule type" value="Genomic_DNA"/>
</dbReference>
<evidence type="ECO:0000259" key="1">
    <source>
        <dbReference type="Pfam" id="PF07179"/>
    </source>
</evidence>
<comment type="caution">
    <text evidence="2">The sequence shown here is derived from an EMBL/GenBank/DDBJ whole genome shotgun (WGS) entry which is preliminary data.</text>
</comment>
<dbReference type="RefSeq" id="WP_236454973.1">
    <property type="nucleotide sequence ID" value="NZ_CBCSGE010000004.1"/>
</dbReference>
<sequence>MLSPDNSELIQSLKAFQNNRDNEHFMAVFNALQKEETFLVVPTTIDDKVKSNSWSTLEKGDTITFSTVFDMDGLKVFGVFTSPEKLMAWASDMKPYKMIPAKAVLEIAQEQGFGRIVIDSDQDTMFVLEKAAPNIKTEVIEEATEVLVWHPEAPIDGANKLQLQTAFKKISAIDEVFHFGMTKNDERVFTLAFVIKNHTENSRKAVINAINEGMQGHTLDFPLEVMYLTTEEDWYATAQKMIPFYKK</sequence>
<accession>A0ABV5GL60</accession>
<dbReference type="Pfam" id="PF07179">
    <property type="entry name" value="SseB"/>
    <property type="match status" value="1"/>
</dbReference>
<keyword evidence="3" id="KW-1185">Reference proteome</keyword>
<proteinExistence type="predicted"/>
<dbReference type="Proteomes" id="UP001589607">
    <property type="component" value="Unassembled WGS sequence"/>
</dbReference>
<protein>
    <submittedName>
        <fullName evidence="2">SseB family protein</fullName>
    </submittedName>
</protein>
<feature type="domain" description="SseB protein N-terminal" evidence="1">
    <location>
        <begin position="11"/>
        <end position="130"/>
    </location>
</feature>
<name>A0ABV5GL60_9FLAO</name>
<organism evidence="2 3">
    <name type="scientific">Flavobacterium jumunjinense</name>
    <dbReference type="NCBI Taxonomy" id="998845"/>
    <lineage>
        <taxon>Bacteria</taxon>
        <taxon>Pseudomonadati</taxon>
        <taxon>Bacteroidota</taxon>
        <taxon>Flavobacteriia</taxon>
        <taxon>Flavobacteriales</taxon>
        <taxon>Flavobacteriaceae</taxon>
        <taxon>Flavobacterium</taxon>
    </lineage>
</organism>
<evidence type="ECO:0000313" key="2">
    <source>
        <dbReference type="EMBL" id="MFB9095716.1"/>
    </source>
</evidence>
<evidence type="ECO:0000313" key="3">
    <source>
        <dbReference type="Proteomes" id="UP001589607"/>
    </source>
</evidence>